<dbReference type="CDD" id="cd00200">
    <property type="entry name" value="WD40"/>
    <property type="match status" value="1"/>
</dbReference>
<dbReference type="InterPro" id="IPR001680">
    <property type="entry name" value="WD40_rpt"/>
</dbReference>
<evidence type="ECO:0000313" key="5">
    <source>
        <dbReference type="Proteomes" id="UP000053647"/>
    </source>
</evidence>
<dbReference type="Gene3D" id="2.130.10.10">
    <property type="entry name" value="YVTN repeat-like/Quinoprotein amine dehydrogenase"/>
    <property type="match status" value="2"/>
</dbReference>
<dbReference type="Pfam" id="PF00400">
    <property type="entry name" value="WD40"/>
    <property type="match status" value="5"/>
</dbReference>
<dbReference type="OrthoDB" id="2682234at2759"/>
<dbReference type="InterPro" id="IPR036322">
    <property type="entry name" value="WD40_repeat_dom_sf"/>
</dbReference>
<evidence type="ECO:0000313" key="4">
    <source>
        <dbReference type="EMBL" id="KIJ06337.1"/>
    </source>
</evidence>
<accession>A0A0C9TDP1</accession>
<evidence type="ECO:0000256" key="1">
    <source>
        <dbReference type="ARBA" id="ARBA00022574"/>
    </source>
</evidence>
<dbReference type="PANTHER" id="PTHR22847:SF637">
    <property type="entry name" value="WD REPEAT DOMAIN 5B"/>
    <property type="match status" value="1"/>
</dbReference>
<proteinExistence type="predicted"/>
<feature type="repeat" description="WD" evidence="3">
    <location>
        <begin position="67"/>
        <end position="108"/>
    </location>
</feature>
<keyword evidence="1 3" id="KW-0853">WD repeat</keyword>
<sequence length="261" mass="28499">MLKLYDAARNAYLRLRWFPLSPLVLRAHTNTVRSVVFLPDGKRMVSGSKDGSIRTWRVEDGEELGMVMKEGGAVVAVVASSDGRWITTGGSKRTITIWNGTTNEKVIEWEAHTDWLKVLAFSPDSARVASGSRDQTAVIWNTTGERLAGPLTPLEGHPGWVVFTEFSPDGDRIATGGGNLIRIWRSHHGGAVNSMDTSPDGTALRHGGAVNSVAISHDGRHLASGGRDREVRVWNLQDIIPRSLLKTTSTDAVRVYLSTAY</sequence>
<dbReference type="InterPro" id="IPR019775">
    <property type="entry name" value="WD40_repeat_CS"/>
</dbReference>
<feature type="repeat" description="WD" evidence="3">
    <location>
        <begin position="203"/>
        <end position="237"/>
    </location>
</feature>
<dbReference type="PROSITE" id="PS50082">
    <property type="entry name" value="WD_REPEATS_2"/>
    <property type="match status" value="4"/>
</dbReference>
<keyword evidence="5" id="KW-1185">Reference proteome</keyword>
<reference evidence="4 5" key="1">
    <citation type="submission" date="2014-06" db="EMBL/GenBank/DDBJ databases">
        <authorList>
            <consortium name="DOE Joint Genome Institute"/>
            <person name="Kuo A."/>
            <person name="Kohler A."/>
            <person name="Nagy L.G."/>
            <person name="Floudas D."/>
            <person name="Copeland A."/>
            <person name="Barry K.W."/>
            <person name="Cichocki N."/>
            <person name="Veneault-Fourrey C."/>
            <person name="LaButti K."/>
            <person name="Lindquist E.A."/>
            <person name="Lipzen A."/>
            <person name="Lundell T."/>
            <person name="Morin E."/>
            <person name="Murat C."/>
            <person name="Sun H."/>
            <person name="Tunlid A."/>
            <person name="Henrissat B."/>
            <person name="Grigoriev I.V."/>
            <person name="Hibbett D.S."/>
            <person name="Martin F."/>
            <person name="Nordberg H.P."/>
            <person name="Cantor M.N."/>
            <person name="Hua S.X."/>
        </authorList>
    </citation>
    <scope>NUCLEOTIDE SEQUENCE [LARGE SCALE GENOMIC DNA]</scope>
    <source>
        <strain evidence="4 5">ATCC 200175</strain>
    </source>
</reference>
<dbReference type="EMBL" id="KN820375">
    <property type="protein sequence ID" value="KIJ06337.1"/>
    <property type="molecule type" value="Genomic_DNA"/>
</dbReference>
<dbReference type="HOGENOM" id="CLU_000288_57_33_1"/>
<organism evidence="4 5">
    <name type="scientific">Paxillus involutus ATCC 200175</name>
    <dbReference type="NCBI Taxonomy" id="664439"/>
    <lineage>
        <taxon>Eukaryota</taxon>
        <taxon>Fungi</taxon>
        <taxon>Dikarya</taxon>
        <taxon>Basidiomycota</taxon>
        <taxon>Agaricomycotina</taxon>
        <taxon>Agaricomycetes</taxon>
        <taxon>Agaricomycetidae</taxon>
        <taxon>Boletales</taxon>
        <taxon>Paxilineae</taxon>
        <taxon>Paxillaceae</taxon>
        <taxon>Paxillus</taxon>
    </lineage>
</organism>
<gene>
    <name evidence="4" type="ORF">PAXINDRAFT_92162</name>
</gene>
<feature type="repeat" description="WD" evidence="3">
    <location>
        <begin position="25"/>
        <end position="66"/>
    </location>
</feature>
<name>A0A0C9TDP1_PAXIN</name>
<dbReference type="SMART" id="SM00320">
    <property type="entry name" value="WD40"/>
    <property type="match status" value="5"/>
</dbReference>
<evidence type="ECO:0008006" key="6">
    <source>
        <dbReference type="Google" id="ProtNLM"/>
    </source>
</evidence>
<dbReference type="Proteomes" id="UP000053647">
    <property type="component" value="Unassembled WGS sequence"/>
</dbReference>
<reference evidence="5" key="2">
    <citation type="submission" date="2015-01" db="EMBL/GenBank/DDBJ databases">
        <title>Evolutionary Origins and Diversification of the Mycorrhizal Mutualists.</title>
        <authorList>
            <consortium name="DOE Joint Genome Institute"/>
            <consortium name="Mycorrhizal Genomics Consortium"/>
            <person name="Kohler A."/>
            <person name="Kuo A."/>
            <person name="Nagy L.G."/>
            <person name="Floudas D."/>
            <person name="Copeland A."/>
            <person name="Barry K.W."/>
            <person name="Cichocki N."/>
            <person name="Veneault-Fourrey C."/>
            <person name="LaButti K."/>
            <person name="Lindquist E.A."/>
            <person name="Lipzen A."/>
            <person name="Lundell T."/>
            <person name="Morin E."/>
            <person name="Murat C."/>
            <person name="Riley R."/>
            <person name="Ohm R."/>
            <person name="Sun H."/>
            <person name="Tunlid A."/>
            <person name="Henrissat B."/>
            <person name="Grigoriev I.V."/>
            <person name="Hibbett D.S."/>
            <person name="Martin F."/>
        </authorList>
    </citation>
    <scope>NUCLEOTIDE SEQUENCE [LARGE SCALE GENOMIC DNA]</scope>
    <source>
        <strain evidence="5">ATCC 200175</strain>
    </source>
</reference>
<dbReference type="GO" id="GO:1990234">
    <property type="term" value="C:transferase complex"/>
    <property type="evidence" value="ECO:0007669"/>
    <property type="project" value="UniProtKB-ARBA"/>
</dbReference>
<evidence type="ECO:0000256" key="3">
    <source>
        <dbReference type="PROSITE-ProRule" id="PRU00221"/>
    </source>
</evidence>
<dbReference type="InterPro" id="IPR015943">
    <property type="entry name" value="WD40/YVTN_repeat-like_dom_sf"/>
</dbReference>
<dbReference type="PROSITE" id="PS00678">
    <property type="entry name" value="WD_REPEATS_1"/>
    <property type="match status" value="1"/>
</dbReference>
<feature type="repeat" description="WD" evidence="3">
    <location>
        <begin position="109"/>
        <end position="141"/>
    </location>
</feature>
<dbReference type="PROSITE" id="PS50294">
    <property type="entry name" value="WD_REPEATS_REGION"/>
    <property type="match status" value="3"/>
</dbReference>
<evidence type="ECO:0000256" key="2">
    <source>
        <dbReference type="ARBA" id="ARBA00022737"/>
    </source>
</evidence>
<protein>
    <recommendedName>
        <fullName evidence="6">WD40 repeat domain-containing protein</fullName>
    </recommendedName>
</protein>
<dbReference type="PRINTS" id="PR00320">
    <property type="entry name" value="GPROTEINBRPT"/>
</dbReference>
<dbReference type="PANTHER" id="PTHR22847">
    <property type="entry name" value="WD40 REPEAT PROTEIN"/>
    <property type="match status" value="1"/>
</dbReference>
<keyword evidence="2" id="KW-0677">Repeat</keyword>
<dbReference type="SUPFAM" id="SSF50978">
    <property type="entry name" value="WD40 repeat-like"/>
    <property type="match status" value="1"/>
</dbReference>
<dbReference type="AlphaFoldDB" id="A0A0C9TDP1"/>
<dbReference type="InterPro" id="IPR020472">
    <property type="entry name" value="WD40_PAC1"/>
</dbReference>